<reference evidence="1 2" key="1">
    <citation type="submission" date="2024-09" db="EMBL/GenBank/DDBJ databases">
        <title>Chromosome-scale assembly of Riccia sorocarpa.</title>
        <authorList>
            <person name="Paukszto L."/>
        </authorList>
    </citation>
    <scope>NUCLEOTIDE SEQUENCE [LARGE SCALE GENOMIC DNA]</scope>
    <source>
        <strain evidence="1">LP-2024</strain>
        <tissue evidence="1">Aerial parts of the thallus</tissue>
    </source>
</reference>
<keyword evidence="2" id="KW-1185">Reference proteome</keyword>
<dbReference type="AlphaFoldDB" id="A0ABD3GWF0"/>
<organism evidence="1 2">
    <name type="scientific">Riccia sorocarpa</name>
    <dbReference type="NCBI Taxonomy" id="122646"/>
    <lineage>
        <taxon>Eukaryota</taxon>
        <taxon>Viridiplantae</taxon>
        <taxon>Streptophyta</taxon>
        <taxon>Embryophyta</taxon>
        <taxon>Marchantiophyta</taxon>
        <taxon>Marchantiopsida</taxon>
        <taxon>Marchantiidae</taxon>
        <taxon>Marchantiales</taxon>
        <taxon>Ricciaceae</taxon>
        <taxon>Riccia</taxon>
    </lineage>
</organism>
<dbReference type="EMBL" id="JBJQOH010000006">
    <property type="protein sequence ID" value="KAL3682694.1"/>
    <property type="molecule type" value="Genomic_DNA"/>
</dbReference>
<protein>
    <recommendedName>
        <fullName evidence="3">DDE-1 domain-containing protein</fullName>
    </recommendedName>
</protein>
<dbReference type="Proteomes" id="UP001633002">
    <property type="component" value="Unassembled WGS sequence"/>
</dbReference>
<sequence>MSDISERKCPSLDWGQKRLLCMEKSENPTMTIRALSEWASQNFRMRVTDKVISRILQQHDRFLAGNLNENQKRAKLAYFPVIEAQLFKWFLAVRERKITVAEFESGTSQKLEVYQAVLMIVKSWRVGVTQQTIANCWKHTGFVIEADTRSRCVPRDFDLNEQVQDSHLERQVEDVTELLQTLVVSYPDTMTVEEVLAIDDSEFAPTYSVDDLLEIEGLVHSVPEDEDADTTEVLPDPPITHRSTIEAIESLRLYLLQHEKDMSKLRAKLDDIDTVLAFEYSESLVQTAIPSFFTVIDSQAEELTSMS</sequence>
<proteinExistence type="predicted"/>
<evidence type="ECO:0000313" key="2">
    <source>
        <dbReference type="Proteomes" id="UP001633002"/>
    </source>
</evidence>
<evidence type="ECO:0008006" key="3">
    <source>
        <dbReference type="Google" id="ProtNLM"/>
    </source>
</evidence>
<dbReference type="Gene3D" id="1.10.10.60">
    <property type="entry name" value="Homeodomain-like"/>
    <property type="match status" value="1"/>
</dbReference>
<name>A0ABD3GWF0_9MARC</name>
<evidence type="ECO:0000313" key="1">
    <source>
        <dbReference type="EMBL" id="KAL3682694.1"/>
    </source>
</evidence>
<comment type="caution">
    <text evidence="1">The sequence shown here is derived from an EMBL/GenBank/DDBJ whole genome shotgun (WGS) entry which is preliminary data.</text>
</comment>
<accession>A0ABD3GWF0</accession>
<gene>
    <name evidence="1" type="ORF">R1sor_000716</name>
</gene>